<dbReference type="Gene3D" id="3.40.50.1820">
    <property type="entry name" value="alpha/beta hydrolase"/>
    <property type="match status" value="1"/>
</dbReference>
<dbReference type="PANTHER" id="PTHR43798:SF33">
    <property type="entry name" value="HYDROLASE, PUTATIVE (AFU_ORTHOLOGUE AFUA_2G14860)-RELATED"/>
    <property type="match status" value="1"/>
</dbReference>
<protein>
    <submittedName>
        <fullName evidence="4">Alpha/Beta hydrolase protein</fullName>
    </submittedName>
</protein>
<organism evidence="4 5">
    <name type="scientific">Talaromyces proteolyticus</name>
    <dbReference type="NCBI Taxonomy" id="1131652"/>
    <lineage>
        <taxon>Eukaryota</taxon>
        <taxon>Fungi</taxon>
        <taxon>Dikarya</taxon>
        <taxon>Ascomycota</taxon>
        <taxon>Pezizomycotina</taxon>
        <taxon>Eurotiomycetes</taxon>
        <taxon>Eurotiomycetidae</taxon>
        <taxon>Eurotiales</taxon>
        <taxon>Trichocomaceae</taxon>
        <taxon>Talaromyces</taxon>
        <taxon>Talaromyces sect. Bacilispori</taxon>
    </lineage>
</organism>
<sequence length="270" mass="30119">MSAFRVNVDDGASLHVRLLDADPSIKNKPLLIALHGAPGFSDHREPENSFGFLQSQYRILVYDARGSGISDLKQPYTNERWIADVEALRSESHPMAGAEKIVLAGGSYGGFLALTYALAFPSHLLCLILRDTFAWGSRGMMNVLKQILTSTRLKVNPDRQLRLWAGYLRDKQDFEDVYTEIAPLYSPDLPDEVGETIDGKYTSLKFEGANKKQDGRRFHAATQDAAFGFNVPRYDVRAGLKDIATPTLVVVGRHDLITPLEYSIELKKAF</sequence>
<dbReference type="Pfam" id="PF00561">
    <property type="entry name" value="Abhydrolase_1"/>
    <property type="match status" value="1"/>
</dbReference>
<dbReference type="InterPro" id="IPR050266">
    <property type="entry name" value="AB_hydrolase_sf"/>
</dbReference>
<feature type="domain" description="AB hydrolase-1" evidence="3">
    <location>
        <begin position="29"/>
        <end position="269"/>
    </location>
</feature>
<dbReference type="EMBL" id="JAJTJA010000002">
    <property type="protein sequence ID" value="KAH8703186.1"/>
    <property type="molecule type" value="Genomic_DNA"/>
</dbReference>
<keyword evidence="2 4" id="KW-0378">Hydrolase</keyword>
<evidence type="ECO:0000313" key="5">
    <source>
        <dbReference type="Proteomes" id="UP001201262"/>
    </source>
</evidence>
<dbReference type="GO" id="GO:0008233">
    <property type="term" value="F:peptidase activity"/>
    <property type="evidence" value="ECO:0007669"/>
    <property type="project" value="InterPro"/>
</dbReference>
<dbReference type="GO" id="GO:0006508">
    <property type="term" value="P:proteolysis"/>
    <property type="evidence" value="ECO:0007669"/>
    <property type="project" value="InterPro"/>
</dbReference>
<dbReference type="RefSeq" id="XP_046076204.1">
    <property type="nucleotide sequence ID" value="XM_046219751.1"/>
</dbReference>
<dbReference type="PANTHER" id="PTHR43798">
    <property type="entry name" value="MONOACYLGLYCEROL LIPASE"/>
    <property type="match status" value="1"/>
</dbReference>
<dbReference type="AlphaFoldDB" id="A0AAD4KZW0"/>
<dbReference type="PRINTS" id="PR00793">
    <property type="entry name" value="PROAMNOPTASE"/>
</dbReference>
<proteinExistence type="inferred from homology"/>
<keyword evidence="5" id="KW-1185">Reference proteome</keyword>
<name>A0AAD4KZW0_9EURO</name>
<dbReference type="Proteomes" id="UP001201262">
    <property type="component" value="Unassembled WGS sequence"/>
</dbReference>
<dbReference type="SUPFAM" id="SSF53474">
    <property type="entry name" value="alpha/beta-Hydrolases"/>
    <property type="match status" value="1"/>
</dbReference>
<accession>A0AAD4KZW0</accession>
<evidence type="ECO:0000313" key="4">
    <source>
        <dbReference type="EMBL" id="KAH8703186.1"/>
    </source>
</evidence>
<dbReference type="GeneID" id="70250038"/>
<comment type="caution">
    <text evidence="4">The sequence shown here is derived from an EMBL/GenBank/DDBJ whole genome shotgun (WGS) entry which is preliminary data.</text>
</comment>
<evidence type="ECO:0000256" key="2">
    <source>
        <dbReference type="ARBA" id="ARBA00022801"/>
    </source>
</evidence>
<comment type="similarity">
    <text evidence="1">Belongs to the peptidase S33 family.</text>
</comment>
<gene>
    <name evidence="4" type="ORF">BGW36DRAFT_422756</name>
</gene>
<dbReference type="PRINTS" id="PR00111">
    <property type="entry name" value="ABHYDROLASE"/>
</dbReference>
<dbReference type="InterPro" id="IPR029058">
    <property type="entry name" value="AB_hydrolase_fold"/>
</dbReference>
<dbReference type="GO" id="GO:0016020">
    <property type="term" value="C:membrane"/>
    <property type="evidence" value="ECO:0007669"/>
    <property type="project" value="TreeGrafter"/>
</dbReference>
<reference evidence="4" key="1">
    <citation type="submission" date="2021-12" db="EMBL/GenBank/DDBJ databases">
        <title>Convergent genome expansion in fungi linked to evolution of root-endophyte symbiosis.</title>
        <authorList>
            <consortium name="DOE Joint Genome Institute"/>
            <person name="Ke Y.-H."/>
            <person name="Bonito G."/>
            <person name="Liao H.-L."/>
            <person name="Looney B."/>
            <person name="Rojas-Flechas A."/>
            <person name="Nash J."/>
            <person name="Hameed K."/>
            <person name="Schadt C."/>
            <person name="Martin F."/>
            <person name="Crous P.W."/>
            <person name="Miettinen O."/>
            <person name="Magnuson J.K."/>
            <person name="Labbe J."/>
            <person name="Jacobson D."/>
            <person name="Doktycz M.J."/>
            <person name="Veneault-Fourrey C."/>
            <person name="Kuo A."/>
            <person name="Mondo S."/>
            <person name="Calhoun S."/>
            <person name="Riley R."/>
            <person name="Ohm R."/>
            <person name="LaButti K."/>
            <person name="Andreopoulos B."/>
            <person name="Pangilinan J."/>
            <person name="Nolan M."/>
            <person name="Tritt A."/>
            <person name="Clum A."/>
            <person name="Lipzen A."/>
            <person name="Daum C."/>
            <person name="Barry K."/>
            <person name="Grigoriev I.V."/>
            <person name="Vilgalys R."/>
        </authorList>
    </citation>
    <scope>NUCLEOTIDE SEQUENCE</scope>
    <source>
        <strain evidence="4">PMI_201</strain>
    </source>
</reference>
<dbReference type="InterPro" id="IPR002410">
    <property type="entry name" value="Peptidase_S33"/>
</dbReference>
<evidence type="ECO:0000259" key="3">
    <source>
        <dbReference type="Pfam" id="PF00561"/>
    </source>
</evidence>
<evidence type="ECO:0000256" key="1">
    <source>
        <dbReference type="ARBA" id="ARBA00010088"/>
    </source>
</evidence>
<dbReference type="InterPro" id="IPR000073">
    <property type="entry name" value="AB_hydrolase_1"/>
</dbReference>